<dbReference type="Pfam" id="PF00172">
    <property type="entry name" value="Zn_clus"/>
    <property type="match status" value="1"/>
</dbReference>
<feature type="compositionally biased region" description="Low complexity" evidence="3">
    <location>
        <begin position="320"/>
        <end position="347"/>
    </location>
</feature>
<dbReference type="GO" id="GO:0005634">
    <property type="term" value="C:nucleus"/>
    <property type="evidence" value="ECO:0007669"/>
    <property type="project" value="UniProtKB-SubCell"/>
</dbReference>
<keyword evidence="6" id="KW-1185">Reference proteome</keyword>
<organism evidence="5 6">
    <name type="scientific">Ustilago trichophora</name>
    <dbReference type="NCBI Taxonomy" id="86804"/>
    <lineage>
        <taxon>Eukaryota</taxon>
        <taxon>Fungi</taxon>
        <taxon>Dikarya</taxon>
        <taxon>Basidiomycota</taxon>
        <taxon>Ustilaginomycotina</taxon>
        <taxon>Ustilaginomycetes</taxon>
        <taxon>Ustilaginales</taxon>
        <taxon>Ustilaginaceae</taxon>
        <taxon>Ustilago</taxon>
    </lineage>
</organism>
<feature type="region of interest" description="Disordered" evidence="3">
    <location>
        <begin position="1"/>
        <end position="70"/>
    </location>
</feature>
<dbReference type="Proteomes" id="UP000324022">
    <property type="component" value="Unassembled WGS sequence"/>
</dbReference>
<dbReference type="PROSITE" id="PS50048">
    <property type="entry name" value="ZN2_CY6_FUNGAL_2"/>
    <property type="match status" value="1"/>
</dbReference>
<sequence length="922" mass="101048">MARRSSNERIPPRHPDEAILPSRWNAPTSPTYPPPLNHAGPSRQPFDPRDGPDYGWSARPPRSPDMAVPSDAWLANGRGLPRPMEGFARTRPIGTMPIPAAPYNVGPTYATPLAVAPLTSSTSTLAHARRTSAEEWQRYENEATIPRHAPLAHVVSTSLHVGAGHEALPLRDAPLVTSPVSSRPPAIAAPTGDPDPPRARVACTFCRVRKLRCDGATPCRHCERRSIECIYAPNKSKAKPSGRSPSSPSKGRHASASMGAEETKQQEAPRPSSGGRERGTKRTTSPNISDANDENLSGSDQSQSDPSKRFKKYRDLTQQSLSDRSSEPSRASNSPTSSSPSSSKPGSDLAMIQNNDTSLPMEPTFGGHDDWWNHLLGIFGKSRANSTRIVQHLLTRFVQSNAVFFGLLHAPTLLGVVSGNQGHVRADPALYLAVLAVSACDMHQTRILDERTSDMRSANEASRRLAMRLSEMAANYLQTSTSNGSALTPSMGQAASILALTQPDGSTEQASLIRLAENVVRTLKLHQTVSSREPLLQDSEPDSPLYWSRPLTSDSPESEVKYESVVRLCWTGLSHRFRNYIAKPDEDFGDVDLPEYIQEIRPMAFWQPSLLPGELPPPFFHSQDLMRRSAHLSRLTVSLSKLEKVKEIEERNTPTAEVLEEVRGLLRSLDGLERTFVRHRPRSEAERHNVLGRTLQMFCRMHVWVRLTIWRKYKLWSSPKDVSSSDTSPESSSSGTSDASPQEQQQQQSLFQQHHPTIDFWLTIVQEMIVTMQQDFDAHVVDQTALHTNVSDVDALARHVICACDLIEGSGQTQPILTQVDAALNILKRVLAYAALNDGADGLHVGEDVVEKVKVAEARRAGLTTADEVNVEADANPVEIDVAMKGRSSAAGIPSKHPASEKVAGTSPKDSASSNERMSPTS</sequence>
<gene>
    <name evidence="5" type="ORF">UTRI_00543_B</name>
</gene>
<dbReference type="CDD" id="cd00067">
    <property type="entry name" value="GAL4"/>
    <property type="match status" value="1"/>
</dbReference>
<evidence type="ECO:0000259" key="4">
    <source>
        <dbReference type="PROSITE" id="PS50048"/>
    </source>
</evidence>
<dbReference type="CDD" id="cd12148">
    <property type="entry name" value="fungal_TF_MHR"/>
    <property type="match status" value="1"/>
</dbReference>
<evidence type="ECO:0000313" key="5">
    <source>
        <dbReference type="EMBL" id="SPO20147.1"/>
    </source>
</evidence>
<dbReference type="SMART" id="SM00066">
    <property type="entry name" value="GAL4"/>
    <property type="match status" value="1"/>
</dbReference>
<dbReference type="SUPFAM" id="SSF57701">
    <property type="entry name" value="Zn2/Cys6 DNA-binding domain"/>
    <property type="match status" value="1"/>
</dbReference>
<feature type="domain" description="Zn(2)-C6 fungal-type" evidence="4">
    <location>
        <begin position="202"/>
        <end position="231"/>
    </location>
</feature>
<dbReference type="OrthoDB" id="39175at2759"/>
<dbReference type="Gene3D" id="4.10.240.10">
    <property type="entry name" value="Zn(2)-C6 fungal-type DNA-binding domain"/>
    <property type="match status" value="1"/>
</dbReference>
<name>A0A5C3DRT9_9BASI</name>
<dbReference type="AlphaFoldDB" id="A0A5C3DRT9"/>
<proteinExistence type="predicted"/>
<feature type="compositionally biased region" description="Polar residues" evidence="3">
    <location>
        <begin position="908"/>
        <end position="922"/>
    </location>
</feature>
<feature type="region of interest" description="Disordered" evidence="3">
    <location>
        <begin position="234"/>
        <end position="357"/>
    </location>
</feature>
<dbReference type="PROSITE" id="PS00463">
    <property type="entry name" value="ZN2_CY6_FUNGAL_1"/>
    <property type="match status" value="1"/>
</dbReference>
<dbReference type="GO" id="GO:0008270">
    <property type="term" value="F:zinc ion binding"/>
    <property type="evidence" value="ECO:0007669"/>
    <property type="project" value="InterPro"/>
</dbReference>
<comment type="subcellular location">
    <subcellularLocation>
        <location evidence="1">Nucleus</location>
    </subcellularLocation>
</comment>
<feature type="compositionally biased region" description="Polar residues" evidence="3">
    <location>
        <begin position="282"/>
        <end position="305"/>
    </location>
</feature>
<dbReference type="InterPro" id="IPR001138">
    <property type="entry name" value="Zn2Cys6_DnaBD"/>
</dbReference>
<accession>A0A5C3DRT9</accession>
<evidence type="ECO:0000256" key="2">
    <source>
        <dbReference type="ARBA" id="ARBA00023242"/>
    </source>
</evidence>
<dbReference type="PANTHER" id="PTHR31001">
    <property type="entry name" value="UNCHARACTERIZED TRANSCRIPTIONAL REGULATORY PROTEIN"/>
    <property type="match status" value="1"/>
</dbReference>
<keyword evidence="2" id="KW-0539">Nucleus</keyword>
<protein>
    <recommendedName>
        <fullName evidence="4">Zn(2)-C6 fungal-type domain-containing protein</fullName>
    </recommendedName>
</protein>
<evidence type="ECO:0000256" key="1">
    <source>
        <dbReference type="ARBA" id="ARBA00004123"/>
    </source>
</evidence>
<dbReference type="InterPro" id="IPR036864">
    <property type="entry name" value="Zn2-C6_fun-type_DNA-bd_sf"/>
</dbReference>
<dbReference type="GO" id="GO:0000981">
    <property type="term" value="F:DNA-binding transcription factor activity, RNA polymerase II-specific"/>
    <property type="evidence" value="ECO:0007669"/>
    <property type="project" value="InterPro"/>
</dbReference>
<dbReference type="InterPro" id="IPR050613">
    <property type="entry name" value="Sec_Metabolite_Reg"/>
</dbReference>
<feature type="region of interest" description="Disordered" evidence="3">
    <location>
        <begin position="719"/>
        <end position="749"/>
    </location>
</feature>
<feature type="region of interest" description="Disordered" evidence="3">
    <location>
        <begin position="175"/>
        <end position="198"/>
    </location>
</feature>
<evidence type="ECO:0000313" key="6">
    <source>
        <dbReference type="Proteomes" id="UP000324022"/>
    </source>
</evidence>
<reference evidence="5 6" key="1">
    <citation type="submission" date="2018-03" db="EMBL/GenBank/DDBJ databases">
        <authorList>
            <person name="Guldener U."/>
        </authorList>
    </citation>
    <scope>NUCLEOTIDE SEQUENCE [LARGE SCALE GENOMIC DNA]</scope>
    <source>
        <strain evidence="5 6">NBRC100155</strain>
    </source>
</reference>
<dbReference type="PANTHER" id="PTHR31001:SF89">
    <property type="entry name" value="ZN(2)-C6 FUNGAL-TYPE DOMAIN-CONTAINING PROTEIN"/>
    <property type="match status" value="1"/>
</dbReference>
<dbReference type="EMBL" id="OOIN01000001">
    <property type="protein sequence ID" value="SPO20147.1"/>
    <property type="molecule type" value="Genomic_DNA"/>
</dbReference>
<feature type="region of interest" description="Disordered" evidence="3">
    <location>
        <begin position="887"/>
        <end position="922"/>
    </location>
</feature>
<feature type="compositionally biased region" description="Basic and acidic residues" evidence="3">
    <location>
        <begin position="1"/>
        <end position="17"/>
    </location>
</feature>
<feature type="compositionally biased region" description="Low complexity" evidence="3">
    <location>
        <begin position="239"/>
        <end position="249"/>
    </location>
</feature>
<evidence type="ECO:0000256" key="3">
    <source>
        <dbReference type="SAM" id="MobiDB-lite"/>
    </source>
</evidence>
<feature type="region of interest" description="Disordered" evidence="3">
    <location>
        <begin position="530"/>
        <end position="555"/>
    </location>
</feature>